<evidence type="ECO:0000256" key="4">
    <source>
        <dbReference type="ARBA" id="ARBA00023125"/>
    </source>
</evidence>
<dbReference type="GO" id="GO:0006352">
    <property type="term" value="P:DNA-templated transcription initiation"/>
    <property type="evidence" value="ECO:0007669"/>
    <property type="project" value="InterPro"/>
</dbReference>
<dbReference type="InterPro" id="IPR007630">
    <property type="entry name" value="RNA_pol_sigma70_r4"/>
</dbReference>
<reference evidence="9 10" key="1">
    <citation type="journal article" date="2024" name="Plant J.">
        <title>Genome sequences and population genomics reveal climatic adaptation and genomic divergence between two closely related sweetgum species.</title>
        <authorList>
            <person name="Xu W.Q."/>
            <person name="Ren C.Q."/>
            <person name="Zhang X.Y."/>
            <person name="Comes H.P."/>
            <person name="Liu X.H."/>
            <person name="Li Y.G."/>
            <person name="Kettle C.J."/>
            <person name="Jalonen R."/>
            <person name="Gaisberger H."/>
            <person name="Ma Y.Z."/>
            <person name="Qiu Y.X."/>
        </authorList>
    </citation>
    <scope>NUCLEOTIDE SEQUENCE [LARGE SCALE GENOMIC DNA]</scope>
    <source>
        <strain evidence="9">Hangzhou</strain>
    </source>
</reference>
<dbReference type="InterPro" id="IPR014284">
    <property type="entry name" value="RNA_pol_sigma-70_dom"/>
</dbReference>
<dbReference type="AlphaFoldDB" id="A0AAP0NN70"/>
<evidence type="ECO:0000256" key="3">
    <source>
        <dbReference type="ARBA" id="ARBA00023082"/>
    </source>
</evidence>
<keyword evidence="4" id="KW-0238">DNA-binding</keyword>
<comment type="similarity">
    <text evidence="1">Belongs to the sigma-70 factor family.</text>
</comment>
<sequence>MGMGFRLYLKWGFPVQSHFLTKSPSKRSSSSFRGREASFDSARISFPSVIYEESEILYDDPLKAYAYSSALQILENDYAEIEEAKVNVGKRSCSRLHSMTDDAQMPMPFGGDDSSFLKSVQASKAPHFNLLMENLDILEETFADSNVVSLERDILVHLERLGALQLFHTCLSNTVKTSTSFDMSDAPTELIGEGQMQGTIDDHVSNVVVCSGKKYERKSRRERALEKANKISVLSMPSKTNNKRPGRPTISSAKRPSNSRIKRLIMARNEAEMSRGVKVVADLERIRETLEKETGRVASLSSWADAAGVDKKVLQQRLHFGWYCRDELLRSTHSLIVYLARNYRGMGVAFEDLLQAGNLGVLRGAERFDHTRGYRFSTYAQYWIRKSMSTLVARHARGIHIPFTLSRRIKQIQEAQKACKSVGKYLDDDEIAKFTGLSLAKVQLASKCLRVVGSIDQKMGDCLSVKFMECMPDTSIKSPDEIVMRQHMKKDIYGLLKGLDLREKRVLALRYGFGDHLPKSLEEIGRLLHVSKEWIRKIEKTALAKLKDEETRGNLSHYLNL</sequence>
<protein>
    <recommendedName>
        <fullName evidence="11">Sigma factor</fullName>
    </recommendedName>
</protein>
<dbReference type="GO" id="GO:0016987">
    <property type="term" value="F:sigma factor activity"/>
    <property type="evidence" value="ECO:0007669"/>
    <property type="project" value="UniProtKB-KW"/>
</dbReference>
<evidence type="ECO:0000259" key="7">
    <source>
        <dbReference type="Pfam" id="PF04542"/>
    </source>
</evidence>
<evidence type="ECO:0000256" key="6">
    <source>
        <dbReference type="SAM" id="MobiDB-lite"/>
    </source>
</evidence>
<dbReference type="SUPFAM" id="SSF88946">
    <property type="entry name" value="Sigma2 domain of RNA polymerase sigma factors"/>
    <property type="match status" value="1"/>
</dbReference>
<name>A0AAP0NN70_LIQFO</name>
<accession>A0AAP0NN70</accession>
<dbReference type="InterPro" id="IPR013324">
    <property type="entry name" value="RNA_pol_sigma_r3/r4-like"/>
</dbReference>
<keyword evidence="10" id="KW-1185">Reference proteome</keyword>
<feature type="region of interest" description="Disordered" evidence="6">
    <location>
        <begin position="234"/>
        <end position="256"/>
    </location>
</feature>
<dbReference type="InterPro" id="IPR007627">
    <property type="entry name" value="RNA_pol_sigma70_r2"/>
</dbReference>
<keyword evidence="2" id="KW-0805">Transcription regulation</keyword>
<evidence type="ECO:0000259" key="8">
    <source>
        <dbReference type="Pfam" id="PF04545"/>
    </source>
</evidence>
<evidence type="ECO:0000256" key="5">
    <source>
        <dbReference type="ARBA" id="ARBA00023163"/>
    </source>
</evidence>
<dbReference type="NCBIfam" id="TIGR02937">
    <property type="entry name" value="sigma70-ECF"/>
    <property type="match status" value="1"/>
</dbReference>
<proteinExistence type="inferred from homology"/>
<dbReference type="Pfam" id="PF04545">
    <property type="entry name" value="Sigma70_r4"/>
    <property type="match status" value="1"/>
</dbReference>
<gene>
    <name evidence="9" type="ORF">L1049_018116</name>
</gene>
<dbReference type="EMBL" id="JBBPBK010000012">
    <property type="protein sequence ID" value="KAK9273309.1"/>
    <property type="molecule type" value="Genomic_DNA"/>
</dbReference>
<dbReference type="Gene3D" id="1.20.140.160">
    <property type="match status" value="1"/>
</dbReference>
<dbReference type="Proteomes" id="UP001415857">
    <property type="component" value="Unassembled WGS sequence"/>
</dbReference>
<comment type="caution">
    <text evidence="9">The sequence shown here is derived from an EMBL/GenBank/DDBJ whole genome shotgun (WGS) entry which is preliminary data.</text>
</comment>
<evidence type="ECO:0000313" key="10">
    <source>
        <dbReference type="Proteomes" id="UP001415857"/>
    </source>
</evidence>
<evidence type="ECO:0008006" key="11">
    <source>
        <dbReference type="Google" id="ProtNLM"/>
    </source>
</evidence>
<dbReference type="Pfam" id="PF04542">
    <property type="entry name" value="Sigma70_r2"/>
    <property type="match status" value="1"/>
</dbReference>
<keyword evidence="3" id="KW-0731">Sigma factor</keyword>
<feature type="domain" description="RNA polymerase sigma-70 region 4" evidence="8">
    <location>
        <begin position="495"/>
        <end position="547"/>
    </location>
</feature>
<dbReference type="InterPro" id="IPR000943">
    <property type="entry name" value="RNA_pol_sigma70"/>
</dbReference>
<dbReference type="PRINTS" id="PR00046">
    <property type="entry name" value="SIGMA70FCT"/>
</dbReference>
<dbReference type="PANTHER" id="PTHR30603:SF13">
    <property type="entry name" value="RNA POLYMERASE SIGMA FACTOR SIGC"/>
    <property type="match status" value="1"/>
</dbReference>
<dbReference type="SUPFAM" id="SSF88659">
    <property type="entry name" value="Sigma3 and sigma4 domains of RNA polymerase sigma factors"/>
    <property type="match status" value="1"/>
</dbReference>
<feature type="domain" description="RNA polymerase sigma-70 region 2" evidence="7">
    <location>
        <begin position="329"/>
        <end position="397"/>
    </location>
</feature>
<dbReference type="GO" id="GO:0003677">
    <property type="term" value="F:DNA binding"/>
    <property type="evidence" value="ECO:0007669"/>
    <property type="project" value="UniProtKB-KW"/>
</dbReference>
<evidence type="ECO:0000256" key="1">
    <source>
        <dbReference type="ARBA" id="ARBA00007788"/>
    </source>
</evidence>
<evidence type="ECO:0000313" key="9">
    <source>
        <dbReference type="EMBL" id="KAK9273309.1"/>
    </source>
</evidence>
<dbReference type="CDD" id="cd06171">
    <property type="entry name" value="Sigma70_r4"/>
    <property type="match status" value="1"/>
</dbReference>
<evidence type="ECO:0000256" key="2">
    <source>
        <dbReference type="ARBA" id="ARBA00023015"/>
    </source>
</evidence>
<dbReference type="Gene3D" id="1.20.120.1810">
    <property type="match status" value="1"/>
</dbReference>
<keyword evidence="5" id="KW-0804">Transcription</keyword>
<dbReference type="InterPro" id="IPR013325">
    <property type="entry name" value="RNA_pol_sigma_r2"/>
</dbReference>
<dbReference type="PANTHER" id="PTHR30603">
    <property type="entry name" value="RNA POLYMERASE SIGMA FACTOR RPO"/>
    <property type="match status" value="1"/>
</dbReference>
<dbReference type="InterPro" id="IPR050239">
    <property type="entry name" value="Sigma-70_RNA_pol_init_factors"/>
</dbReference>
<organism evidence="9 10">
    <name type="scientific">Liquidambar formosana</name>
    <name type="common">Formosan gum</name>
    <dbReference type="NCBI Taxonomy" id="63359"/>
    <lineage>
        <taxon>Eukaryota</taxon>
        <taxon>Viridiplantae</taxon>
        <taxon>Streptophyta</taxon>
        <taxon>Embryophyta</taxon>
        <taxon>Tracheophyta</taxon>
        <taxon>Spermatophyta</taxon>
        <taxon>Magnoliopsida</taxon>
        <taxon>eudicotyledons</taxon>
        <taxon>Gunneridae</taxon>
        <taxon>Pentapetalae</taxon>
        <taxon>Saxifragales</taxon>
        <taxon>Altingiaceae</taxon>
        <taxon>Liquidambar</taxon>
    </lineage>
</organism>